<gene>
    <name evidence="3" type="ORF">N0B31_12105</name>
</gene>
<dbReference type="PANTHER" id="PTHR43384">
    <property type="entry name" value="SEPTUM SITE-DETERMINING PROTEIN MIND HOMOLOG, CHLOROPLASTIC-RELATED"/>
    <property type="match status" value="1"/>
</dbReference>
<dbReference type="GO" id="GO:0005524">
    <property type="term" value="F:ATP binding"/>
    <property type="evidence" value="ECO:0007669"/>
    <property type="project" value="TreeGrafter"/>
</dbReference>
<dbReference type="SUPFAM" id="SSF52540">
    <property type="entry name" value="P-loop containing nucleoside triphosphate hydrolases"/>
    <property type="match status" value="1"/>
</dbReference>
<sequence>MDVFAVAGGDGAGKTATALNLAVALREAGSYAAVLDADLRGNITSMLDVDYDATLHDVLTGDSRARDAVADVELSADTLPESDLAAYRKALAADRTQFRAGGDRDEVTTEEDEPDIDTLPVVAGFENRAEHTGTDPEALESVLENFVMAYDVLVVDTGNGPASQSPTIDVAEGTLTVTTPDPAKMEAAREDVRACTNAGTRLMGTVVNRAGDKTSISEVTDTVGTEAFGVIPEDARTAALEPVFFSVPGSPAANAYGRLAGKTRSWDGTSALVGQASADGGDDPGAGRGGGTDDEDDDDSGGFLSGLLGDD</sequence>
<feature type="domain" description="CobQ/CobB/MinD/ParA nucleotide binding" evidence="2">
    <location>
        <begin position="5"/>
        <end position="238"/>
    </location>
</feature>
<protein>
    <submittedName>
        <fullName evidence="3">AAA family ATPase</fullName>
    </submittedName>
</protein>
<dbReference type="GO" id="GO:0009898">
    <property type="term" value="C:cytoplasmic side of plasma membrane"/>
    <property type="evidence" value="ECO:0007669"/>
    <property type="project" value="TreeGrafter"/>
</dbReference>
<dbReference type="GeneID" id="74943177"/>
<evidence type="ECO:0000256" key="1">
    <source>
        <dbReference type="SAM" id="MobiDB-lite"/>
    </source>
</evidence>
<dbReference type="InterPro" id="IPR002586">
    <property type="entry name" value="CobQ/CobB/MinD/ParA_Nub-bd_dom"/>
</dbReference>
<organism evidence="3 4">
    <name type="scientific">Salinirubellus salinus</name>
    <dbReference type="NCBI Taxonomy" id="1364945"/>
    <lineage>
        <taxon>Archaea</taxon>
        <taxon>Methanobacteriati</taxon>
        <taxon>Methanobacteriota</taxon>
        <taxon>Stenosarchaea group</taxon>
        <taxon>Halobacteria</taxon>
        <taxon>Halobacteriales</taxon>
        <taxon>Natronomonadaceae</taxon>
        <taxon>Salinirubellus</taxon>
    </lineage>
</organism>
<dbReference type="GO" id="GO:0005829">
    <property type="term" value="C:cytosol"/>
    <property type="evidence" value="ECO:0007669"/>
    <property type="project" value="TreeGrafter"/>
</dbReference>
<accession>A0A9E7U6Y1</accession>
<evidence type="ECO:0000313" key="4">
    <source>
        <dbReference type="Proteomes" id="UP001057580"/>
    </source>
</evidence>
<dbReference type="GO" id="GO:0051782">
    <property type="term" value="P:negative regulation of cell division"/>
    <property type="evidence" value="ECO:0007669"/>
    <property type="project" value="TreeGrafter"/>
</dbReference>
<proteinExistence type="predicted"/>
<feature type="compositionally biased region" description="Low complexity" evidence="1">
    <location>
        <begin position="301"/>
        <end position="311"/>
    </location>
</feature>
<dbReference type="Pfam" id="PF01656">
    <property type="entry name" value="CbiA"/>
    <property type="match status" value="1"/>
</dbReference>
<dbReference type="EMBL" id="CP104003">
    <property type="protein sequence ID" value="UWM52891.1"/>
    <property type="molecule type" value="Genomic_DNA"/>
</dbReference>
<dbReference type="InterPro" id="IPR027417">
    <property type="entry name" value="P-loop_NTPase"/>
</dbReference>
<reference evidence="3" key="1">
    <citation type="submission" date="2022-09" db="EMBL/GenBank/DDBJ databases">
        <title>Diverse halophilic archaea isolated from saline environments.</title>
        <authorList>
            <person name="Cui H.-L."/>
        </authorList>
    </citation>
    <scope>NUCLEOTIDE SEQUENCE</scope>
    <source>
        <strain evidence="3">ZS-35-S2</strain>
    </source>
</reference>
<name>A0A9E7U6Y1_9EURY</name>
<dbReference type="RefSeq" id="WP_260591886.1">
    <property type="nucleotide sequence ID" value="NZ_CP104003.1"/>
</dbReference>
<evidence type="ECO:0000313" key="3">
    <source>
        <dbReference type="EMBL" id="UWM52891.1"/>
    </source>
</evidence>
<dbReference type="InterPro" id="IPR050625">
    <property type="entry name" value="ParA/MinD_ATPase"/>
</dbReference>
<keyword evidence="4" id="KW-1185">Reference proteome</keyword>
<dbReference type="Proteomes" id="UP001057580">
    <property type="component" value="Chromosome"/>
</dbReference>
<dbReference type="Gene3D" id="3.40.50.300">
    <property type="entry name" value="P-loop containing nucleotide triphosphate hydrolases"/>
    <property type="match status" value="1"/>
</dbReference>
<dbReference type="KEGG" id="ssai:N0B31_12105"/>
<dbReference type="PANTHER" id="PTHR43384:SF10">
    <property type="entry name" value="ATPASE INVOLVED IN CHROMOSOME PARTITIONING, PARA_MIND FAMILY"/>
    <property type="match status" value="1"/>
</dbReference>
<dbReference type="AlphaFoldDB" id="A0A9E7U6Y1"/>
<dbReference type="GO" id="GO:0016887">
    <property type="term" value="F:ATP hydrolysis activity"/>
    <property type="evidence" value="ECO:0007669"/>
    <property type="project" value="TreeGrafter"/>
</dbReference>
<evidence type="ECO:0000259" key="2">
    <source>
        <dbReference type="Pfam" id="PF01656"/>
    </source>
</evidence>
<feature type="region of interest" description="Disordered" evidence="1">
    <location>
        <begin position="267"/>
        <end position="311"/>
    </location>
</feature>